<dbReference type="InterPro" id="IPR011652">
    <property type="entry name" value="MORN_2"/>
</dbReference>
<gene>
    <name evidence="1" type="ORF">FDT66_05225</name>
</gene>
<evidence type="ECO:0000313" key="2">
    <source>
        <dbReference type="Proteomes" id="UP000307140"/>
    </source>
</evidence>
<reference evidence="1 2" key="1">
    <citation type="submission" date="2019-05" db="EMBL/GenBank/DDBJ databases">
        <title>Polaribacter aestuariivivens sp. nov., isolated from a tidal flat.</title>
        <authorList>
            <person name="Yoon J.-H."/>
        </authorList>
    </citation>
    <scope>NUCLEOTIDE SEQUENCE [LARGE SCALE GENOMIC DNA]</scope>
    <source>
        <strain evidence="1 2">DBTF-3</strain>
    </source>
</reference>
<comment type="caution">
    <text evidence="1">The sequence shown here is derived from an EMBL/GenBank/DDBJ whole genome shotgun (WGS) entry which is preliminary data.</text>
</comment>
<proteinExistence type="predicted"/>
<sequence>MYSQIKQATFFLFLVVSLTALSQTKKIYYKNGKLLGEGKMVNEKKEGPWVLYHATGEILGKGSYKNNLEDGYWEAYFPAGEIFFKGNFTNGKRVGKWLEVDGLSKQYLLEKFYDNDKLLNPDKYKAFYQSGEIHAVTGLIDGKKNGIYKAYYKDKTTEVEGKFDKGKRVGPWKEYYENGQLSYSANYVDGSEVGAVMQYHKNGNTESIENYQDDELTGDYLEFFEDGTIKEKTKYVNGKKTGYSLKYLAKNKLLFEGNYVDGEKSGKCVEYKYYKDGTIKSKIEYFGEDYNGEVKYYHTNGKVSSIYNYKNDKKVGSFSSYYDTGKLKKSGTYSYSGKRTGVWKEFFKNGSLESVENYYNGYLSGKAKYYKDTSYSSYLEEEGSYSNDKETGTWFKYYKNGDIDAKITYTNGRVDKEVHATKLYFHNKTSNTVSLAVRFKNLKDEWETAAWYNLKPGKKSYVQDVLDTKVLYFAESKSGVWKGTESRSVNGKYYNMRVFNIKESTMSSSGGKFTMNLTGK</sequence>
<name>A0A5S3N7K0_9FLAO</name>
<dbReference type="SUPFAM" id="SSF82185">
    <property type="entry name" value="Histone H3 K4-specific methyltransferase SET7/9 N-terminal domain"/>
    <property type="match status" value="3"/>
</dbReference>
<dbReference type="Gene3D" id="2.20.110.10">
    <property type="entry name" value="Histone H3 K4-specific methyltransferase SET7/9 N-terminal domain"/>
    <property type="match status" value="5"/>
</dbReference>
<dbReference type="OrthoDB" id="1197978at2"/>
<dbReference type="Proteomes" id="UP000307140">
    <property type="component" value="Unassembled WGS sequence"/>
</dbReference>
<evidence type="ECO:0000313" key="1">
    <source>
        <dbReference type="EMBL" id="TMM31368.1"/>
    </source>
</evidence>
<dbReference type="AlphaFoldDB" id="A0A5S3N7K0"/>
<accession>A0A5S3N7K0</accession>
<dbReference type="EMBL" id="VANR01000002">
    <property type="protein sequence ID" value="TMM31368.1"/>
    <property type="molecule type" value="Genomic_DNA"/>
</dbReference>
<keyword evidence="2" id="KW-1185">Reference proteome</keyword>
<dbReference type="PANTHER" id="PTHR33706:SF1">
    <property type="entry name" value="TPR REPEAT PROTEIN"/>
    <property type="match status" value="1"/>
</dbReference>
<organism evidence="1 2">
    <name type="scientific">Polaribacter aestuariivivens</name>
    <dbReference type="NCBI Taxonomy" id="2304626"/>
    <lineage>
        <taxon>Bacteria</taxon>
        <taxon>Pseudomonadati</taxon>
        <taxon>Bacteroidota</taxon>
        <taxon>Flavobacteriia</taxon>
        <taxon>Flavobacteriales</taxon>
        <taxon>Flavobacteriaceae</taxon>
    </lineage>
</organism>
<dbReference type="RefSeq" id="WP_138535095.1">
    <property type="nucleotide sequence ID" value="NZ_VANR01000002.1"/>
</dbReference>
<protein>
    <submittedName>
        <fullName evidence="1">Toxin-antitoxin system YwqK family antitoxin</fullName>
    </submittedName>
</protein>
<dbReference type="PANTHER" id="PTHR33706">
    <property type="entry name" value="MORN VARIANT REPEAT PROTEIN"/>
    <property type="match status" value="1"/>
</dbReference>
<dbReference type="Pfam" id="PF07661">
    <property type="entry name" value="MORN_2"/>
    <property type="match status" value="8"/>
</dbReference>